<proteinExistence type="inferred from homology"/>
<evidence type="ECO:0000313" key="6">
    <source>
        <dbReference type="EMBL" id="RUT35073.1"/>
    </source>
</evidence>
<dbReference type="PANTHER" id="PTHR43002">
    <property type="entry name" value="GLYCOGEN DEBRANCHING ENZYME"/>
    <property type="match status" value="1"/>
</dbReference>
<dbReference type="InterPro" id="IPR044505">
    <property type="entry name" value="GlgX_Isoamylase_N_E_set"/>
</dbReference>
<dbReference type="InterPro" id="IPR006047">
    <property type="entry name" value="GH13_cat_dom"/>
</dbReference>
<dbReference type="AlphaFoldDB" id="A0A433XLZ3"/>
<dbReference type="CDD" id="cd02856">
    <property type="entry name" value="E_set_GDE_Isoamylase_N"/>
    <property type="match status" value="1"/>
</dbReference>
<sequence>MTPVLVPSGGSPETLGATVTAEGVVFAVYSETAEWIAVCLFDAGDREITRFRLDGREGAVHFGLVGGLGAGARYGLRADGPWAPERGLWFDPDKLLVDPYARRVDRVFHRQDSLGRPRGSGVDTAPDMPKAIVPGEPRAAANPIMSAPGLFYELNVRGYTLLHPDVPRPLRGTIEGLMSDAVVKHLSRLGVTTVELMPVAAWIDDAHLPALGLSNAWGYNPVTYFAPDPRLAPSGMADVRALTDLYRAHGIGVILDVVYNHTGEGDAETGLTLSLRGLDAPTYYRHFEADGRLRLVNDTGTGNTLRCDHPAVQRLVIESLRYWVEEGGVSGFRFDLAPILGRTPGFDPEAELLRMLREDPVLKAAVLVAEPWDPGPGGYQLGRFGEPFMEWNDRYRDDVRSFWRGDGRMLGRFATRLAGSEDVFGESGRGPAHGVNLIAVHDGFTLADLVSHASKWNIPNGEDNRDGHDHNFSWNGGAEGRTDDPDILDRRRADMRALLATLFVSRGTPLLQQGDEFGRTQAGNNNAYAQDNATTWVDWAGADHGLIGFVARLVALRAAHPALRADRFLSPEDVDWLRPGGGQMADADWNAGDADVLGMCLREGADVVLVWFNRRHIAVDAELPRGDWTLVLSSADGGEIARGRLILPPRSVSVLVLAERVQAAAKPMSS</sequence>
<dbReference type="OrthoDB" id="3236218at2"/>
<evidence type="ECO:0000313" key="7">
    <source>
        <dbReference type="Proteomes" id="UP000281547"/>
    </source>
</evidence>
<dbReference type="InterPro" id="IPR004193">
    <property type="entry name" value="Glyco_hydro_13_N"/>
</dbReference>
<dbReference type="SMART" id="SM00642">
    <property type="entry name" value="Aamy"/>
    <property type="match status" value="1"/>
</dbReference>
<feature type="compositionally biased region" description="Basic and acidic residues" evidence="4">
    <location>
        <begin position="462"/>
        <end position="471"/>
    </location>
</feature>
<dbReference type="GO" id="GO:0005980">
    <property type="term" value="P:glycogen catabolic process"/>
    <property type="evidence" value="ECO:0007669"/>
    <property type="project" value="InterPro"/>
</dbReference>
<evidence type="ECO:0000256" key="1">
    <source>
        <dbReference type="ARBA" id="ARBA00008061"/>
    </source>
</evidence>
<dbReference type="EMBL" id="RZNJ01000001">
    <property type="protein sequence ID" value="RUT35073.1"/>
    <property type="molecule type" value="Genomic_DNA"/>
</dbReference>
<evidence type="ECO:0000256" key="3">
    <source>
        <dbReference type="ARBA" id="ARBA00023295"/>
    </source>
</evidence>
<dbReference type="InterPro" id="IPR013783">
    <property type="entry name" value="Ig-like_fold"/>
</dbReference>
<dbReference type="Proteomes" id="UP000281547">
    <property type="component" value="Unassembled WGS sequence"/>
</dbReference>
<dbReference type="SUPFAM" id="SSF81296">
    <property type="entry name" value="E set domains"/>
    <property type="match status" value="1"/>
</dbReference>
<feature type="region of interest" description="Disordered" evidence="4">
    <location>
        <begin position="458"/>
        <end position="486"/>
    </location>
</feature>
<keyword evidence="7" id="KW-1185">Reference proteome</keyword>
<comment type="similarity">
    <text evidence="1">Belongs to the glycosyl hydrolase 13 family.</text>
</comment>
<dbReference type="InterPro" id="IPR011837">
    <property type="entry name" value="Glycogen_debranch_GlgX"/>
</dbReference>
<keyword evidence="2" id="KW-0378">Hydrolase</keyword>
<dbReference type="RefSeq" id="WP_127187193.1">
    <property type="nucleotide sequence ID" value="NZ_RZNJ01000001.1"/>
</dbReference>
<evidence type="ECO:0000256" key="2">
    <source>
        <dbReference type="ARBA" id="ARBA00022801"/>
    </source>
</evidence>
<feature type="domain" description="Glycosyl hydrolase family 13 catalytic" evidence="5">
    <location>
        <begin position="153"/>
        <end position="557"/>
    </location>
</feature>
<reference evidence="6 7" key="1">
    <citation type="journal article" date="2016" name="Int. J. Syst. Evol. Microbiol.">
        <title>Arsenicitalea aurantiaca gen. nov., sp. nov., a new member of the family Hyphomicrobiaceae, isolated from high-arsenic sediment.</title>
        <authorList>
            <person name="Mu Y."/>
            <person name="Zhou L."/>
            <person name="Zeng X.C."/>
            <person name="Liu L."/>
            <person name="Pan Y."/>
            <person name="Chen X."/>
            <person name="Wang J."/>
            <person name="Li S."/>
            <person name="Li W.J."/>
            <person name="Wang Y."/>
        </authorList>
    </citation>
    <scope>NUCLEOTIDE SEQUENCE [LARGE SCALE GENOMIC DNA]</scope>
    <source>
        <strain evidence="6 7">42-50</strain>
    </source>
</reference>
<protein>
    <submittedName>
        <fullName evidence="6">Glycogen debranching enzyme GlgX</fullName>
    </submittedName>
</protein>
<dbReference type="Pfam" id="PF02922">
    <property type="entry name" value="CBM_48"/>
    <property type="match status" value="1"/>
</dbReference>
<dbReference type="Gene3D" id="2.60.40.1180">
    <property type="entry name" value="Golgi alpha-mannosidase II"/>
    <property type="match status" value="1"/>
</dbReference>
<dbReference type="CDD" id="cd11326">
    <property type="entry name" value="AmyAc_Glg_debranch"/>
    <property type="match status" value="1"/>
</dbReference>
<dbReference type="SUPFAM" id="SSF51011">
    <property type="entry name" value="Glycosyl hydrolase domain"/>
    <property type="match status" value="1"/>
</dbReference>
<organism evidence="6 7">
    <name type="scientific">Arsenicitalea aurantiaca</name>
    <dbReference type="NCBI Taxonomy" id="1783274"/>
    <lineage>
        <taxon>Bacteria</taxon>
        <taxon>Pseudomonadati</taxon>
        <taxon>Pseudomonadota</taxon>
        <taxon>Alphaproteobacteria</taxon>
        <taxon>Hyphomicrobiales</taxon>
        <taxon>Devosiaceae</taxon>
        <taxon>Arsenicitalea</taxon>
    </lineage>
</organism>
<evidence type="ECO:0000259" key="5">
    <source>
        <dbReference type="SMART" id="SM00642"/>
    </source>
</evidence>
<dbReference type="Gene3D" id="2.60.40.10">
    <property type="entry name" value="Immunoglobulins"/>
    <property type="match status" value="1"/>
</dbReference>
<dbReference type="SUPFAM" id="SSF51445">
    <property type="entry name" value="(Trans)glycosidases"/>
    <property type="match status" value="1"/>
</dbReference>
<keyword evidence="3" id="KW-0326">Glycosidase</keyword>
<dbReference type="InterPro" id="IPR017853">
    <property type="entry name" value="GH"/>
</dbReference>
<dbReference type="GO" id="GO:0004135">
    <property type="term" value="F:amylo-alpha-1,6-glucosidase activity"/>
    <property type="evidence" value="ECO:0007669"/>
    <property type="project" value="InterPro"/>
</dbReference>
<dbReference type="InterPro" id="IPR014756">
    <property type="entry name" value="Ig_E-set"/>
</dbReference>
<accession>A0A433XLZ3</accession>
<evidence type="ECO:0000256" key="4">
    <source>
        <dbReference type="SAM" id="MobiDB-lite"/>
    </source>
</evidence>
<dbReference type="NCBIfam" id="TIGR02100">
    <property type="entry name" value="glgX_debranch"/>
    <property type="match status" value="1"/>
</dbReference>
<dbReference type="Gene3D" id="3.20.20.80">
    <property type="entry name" value="Glycosidases"/>
    <property type="match status" value="1"/>
</dbReference>
<name>A0A433XLZ3_9HYPH</name>
<gene>
    <name evidence="6" type="primary">glgX</name>
    <name evidence="6" type="ORF">EMQ25_03730</name>
</gene>
<comment type="caution">
    <text evidence="6">The sequence shown here is derived from an EMBL/GenBank/DDBJ whole genome shotgun (WGS) entry which is preliminary data.</text>
</comment>
<dbReference type="InterPro" id="IPR013780">
    <property type="entry name" value="Glyco_hydro_b"/>
</dbReference>